<feature type="transmembrane region" description="Helical" evidence="1">
    <location>
        <begin position="235"/>
        <end position="260"/>
    </location>
</feature>
<evidence type="ECO:0000256" key="1">
    <source>
        <dbReference type="SAM" id="Phobius"/>
    </source>
</evidence>
<dbReference type="EMBL" id="UOEJ01000280">
    <property type="protein sequence ID" value="VAW07593.1"/>
    <property type="molecule type" value="Genomic_DNA"/>
</dbReference>
<protein>
    <submittedName>
        <fullName evidence="2">Uncharacterized protein</fullName>
    </submittedName>
</protein>
<name>A0A3B0SU80_9ZZZZ</name>
<keyword evidence="1" id="KW-1133">Transmembrane helix</keyword>
<gene>
    <name evidence="2" type="ORF">MNBD_ALPHA01-985</name>
</gene>
<feature type="transmembrane region" description="Helical" evidence="1">
    <location>
        <begin position="60"/>
        <end position="79"/>
    </location>
</feature>
<organism evidence="2">
    <name type="scientific">hydrothermal vent metagenome</name>
    <dbReference type="NCBI Taxonomy" id="652676"/>
    <lineage>
        <taxon>unclassified sequences</taxon>
        <taxon>metagenomes</taxon>
        <taxon>ecological metagenomes</taxon>
    </lineage>
</organism>
<feature type="transmembrane region" description="Helical" evidence="1">
    <location>
        <begin position="210"/>
        <end position="229"/>
    </location>
</feature>
<feature type="transmembrane region" description="Helical" evidence="1">
    <location>
        <begin position="85"/>
        <end position="112"/>
    </location>
</feature>
<reference evidence="2" key="1">
    <citation type="submission" date="2018-06" db="EMBL/GenBank/DDBJ databases">
        <authorList>
            <person name="Zhirakovskaya E."/>
        </authorList>
    </citation>
    <scope>NUCLEOTIDE SEQUENCE</scope>
</reference>
<proteinExistence type="predicted"/>
<feature type="transmembrane region" description="Helical" evidence="1">
    <location>
        <begin position="133"/>
        <end position="157"/>
    </location>
</feature>
<feature type="transmembrane region" description="Helical" evidence="1">
    <location>
        <begin position="169"/>
        <end position="190"/>
    </location>
</feature>
<keyword evidence="1" id="KW-0472">Membrane</keyword>
<keyword evidence="1" id="KW-0812">Transmembrane</keyword>
<feature type="transmembrane region" description="Helical" evidence="1">
    <location>
        <begin position="6"/>
        <end position="27"/>
    </location>
</feature>
<sequence length="275" mass="30907">MMTDIILIILALSQIPVVFIFTTHYICQLSDHMARTKNPGWIADHPEFTSARTCNMVMRGFSYLLAMASLFMVIKFALITPTPRLYIALLVAPSIIWTVAIMIYSGVFHYVVIRKISDPEIRKAVLTDRRLSAFVPMWVVYLCYGALATILVIYGWAWTSGAIAPELAMARLTGLSIVIVIGTMVLLILLRRKLSELEAIVGASGRKIEVIFSLAVLYLGVLVGIYRIAGDFFNIFLFTDAGFFIVVNLFIQTAFLAYGLNPRVRAMRRNDIQRL</sequence>
<accession>A0A3B0SU80</accession>
<dbReference type="AlphaFoldDB" id="A0A3B0SU80"/>
<evidence type="ECO:0000313" key="2">
    <source>
        <dbReference type="EMBL" id="VAW07593.1"/>
    </source>
</evidence>